<dbReference type="AlphaFoldDB" id="A0A6J4U3Z1"/>
<feature type="non-terminal residue" evidence="2">
    <location>
        <position position="1"/>
    </location>
</feature>
<feature type="compositionally biased region" description="Basic and acidic residues" evidence="1">
    <location>
        <begin position="166"/>
        <end position="175"/>
    </location>
</feature>
<evidence type="ECO:0000256" key="1">
    <source>
        <dbReference type="SAM" id="MobiDB-lite"/>
    </source>
</evidence>
<feature type="compositionally biased region" description="Basic and acidic residues" evidence="1">
    <location>
        <begin position="10"/>
        <end position="27"/>
    </location>
</feature>
<protein>
    <submittedName>
        <fullName evidence="2">Iron-sulfur cluster assembly ATPase protein SufC</fullName>
    </submittedName>
</protein>
<gene>
    <name evidence="2" type="ORF">AVDCRST_MAG73-1561</name>
</gene>
<feature type="compositionally biased region" description="Basic residues" evidence="1">
    <location>
        <begin position="115"/>
        <end position="129"/>
    </location>
</feature>
<feature type="compositionally biased region" description="Basic and acidic residues" evidence="1">
    <location>
        <begin position="95"/>
        <end position="104"/>
    </location>
</feature>
<feature type="non-terminal residue" evidence="2">
    <location>
        <position position="270"/>
    </location>
</feature>
<name>A0A6J4U3Z1_9BACT</name>
<evidence type="ECO:0000313" key="2">
    <source>
        <dbReference type="EMBL" id="CAA9537513.1"/>
    </source>
</evidence>
<feature type="compositionally biased region" description="Basic and acidic residues" evidence="1">
    <location>
        <begin position="39"/>
        <end position="53"/>
    </location>
</feature>
<feature type="compositionally biased region" description="Basic and acidic residues" evidence="1">
    <location>
        <begin position="235"/>
        <end position="245"/>
    </location>
</feature>
<organism evidence="2">
    <name type="scientific">uncultured Thermomicrobiales bacterium</name>
    <dbReference type="NCBI Taxonomy" id="1645740"/>
    <lineage>
        <taxon>Bacteria</taxon>
        <taxon>Pseudomonadati</taxon>
        <taxon>Thermomicrobiota</taxon>
        <taxon>Thermomicrobia</taxon>
        <taxon>Thermomicrobiales</taxon>
        <taxon>environmental samples</taxon>
    </lineage>
</organism>
<reference evidence="2" key="1">
    <citation type="submission" date="2020-02" db="EMBL/GenBank/DDBJ databases">
        <authorList>
            <person name="Meier V. D."/>
        </authorList>
    </citation>
    <scope>NUCLEOTIDE SEQUENCE</scope>
    <source>
        <strain evidence="2">AVDCRST_MAG73</strain>
    </source>
</reference>
<feature type="region of interest" description="Disordered" evidence="1">
    <location>
        <begin position="1"/>
        <end position="270"/>
    </location>
</feature>
<accession>A0A6J4U3Z1</accession>
<feature type="compositionally biased region" description="Basic residues" evidence="1">
    <location>
        <begin position="190"/>
        <end position="204"/>
    </location>
</feature>
<sequence>ERHQHHRRADVRDREPARQHRGQRDPQGRQPDGQQGRGPRPDGPERVRQEHPRLRPGRPPVLRGHRRGDPLQRRRHLGAGAGRAGAAGHLPRLPIPDRDPRRLDGQLPPDGGHQRPQRPRRGRRGRRRHRAEDDPARVPPPDEGEDGAPEDGRRLRHPLPQRGVLRRREEARRNSPDGAPGADDGDPRRDRLRPRHRRPARGLRGRQLPGRAGHGRAADHPLPAPAQPHQAGLRPHHDGRPDRPRGRPGTGPRTRSQGLRDAARRVRRGL</sequence>
<proteinExistence type="predicted"/>
<dbReference type="EMBL" id="CADCWE010000093">
    <property type="protein sequence ID" value="CAA9537513.1"/>
    <property type="molecule type" value="Genomic_DNA"/>
</dbReference>
<feature type="compositionally biased region" description="Low complexity" evidence="1">
    <location>
        <begin position="28"/>
        <end position="38"/>
    </location>
</feature>